<dbReference type="Gene3D" id="3.40.50.1820">
    <property type="entry name" value="alpha/beta hydrolase"/>
    <property type="match status" value="1"/>
</dbReference>
<keyword evidence="7" id="KW-1185">Reference proteome</keyword>
<evidence type="ECO:0000256" key="3">
    <source>
        <dbReference type="ARBA" id="ARBA00023098"/>
    </source>
</evidence>
<evidence type="ECO:0000256" key="4">
    <source>
        <dbReference type="SAM" id="SignalP"/>
    </source>
</evidence>
<dbReference type="PANTHER" id="PTHR10272:SF13">
    <property type="entry name" value="POLY(ETHYLENE TEREPHTHALATE) HYDROLASE"/>
    <property type="match status" value="1"/>
</dbReference>
<dbReference type="KEGG" id="gqu:AWC35_17130"/>
<dbReference type="InterPro" id="IPR016986">
    <property type="entry name" value="UCP031982_abhydr"/>
</dbReference>
<reference evidence="6 7" key="1">
    <citation type="submission" date="2016-01" db="EMBL/GenBank/DDBJ databases">
        <authorList>
            <person name="Oliw E.H."/>
        </authorList>
    </citation>
    <scope>NUCLEOTIDE SEQUENCE [LARGE SCALE GENOMIC DNA]</scope>
    <source>
        <strain evidence="6 7">FRB97</strain>
    </source>
</reference>
<dbReference type="Proteomes" id="UP000217182">
    <property type="component" value="Chromosome"/>
</dbReference>
<gene>
    <name evidence="6" type="ORF">AWC35_17130</name>
</gene>
<evidence type="ECO:0000313" key="7">
    <source>
        <dbReference type="Proteomes" id="UP000217182"/>
    </source>
</evidence>
<evidence type="ECO:0000259" key="5">
    <source>
        <dbReference type="Pfam" id="PF12146"/>
    </source>
</evidence>
<protein>
    <submittedName>
        <fullName evidence="6">Dienelactone hydrolase</fullName>
    </submittedName>
</protein>
<dbReference type="SUPFAM" id="SSF53474">
    <property type="entry name" value="alpha/beta-Hydrolases"/>
    <property type="match status" value="1"/>
</dbReference>
<dbReference type="RefSeq" id="WP_095847510.1">
    <property type="nucleotide sequence ID" value="NZ_CP014136.1"/>
</dbReference>
<evidence type="ECO:0000256" key="2">
    <source>
        <dbReference type="ARBA" id="ARBA00022963"/>
    </source>
</evidence>
<sequence>MKTLLLLIALFSTLANAAPYQVASHQQTFHNGERVLTGWVRYPTTPPDEQRAASTPAPECLSAVFNCINTHLDAPAAAGRFPLIVLSHGSGGNATSQAWLAQALVQQGAIVVAVNHPGSTTGDSIPARSARLWQQTQDISALITAVSQDPRWRQHINPNAIGVIGHSKGGYSAIAAIGGRITREGFAHGCRQAPATPSCQFYTAAGVDLSALPAQQMDADYTDPRIRFAIALDPGMVHYLSPSSLRRLSAPLLVIVPQHYMEGNTVGNLGGAKLAADSGNYPIRTLTLPGGNHFDFLPTCTPAAKSILEADGEAFICATPAAQRDEFHQQAIRAAVDFIRPWLPPRSA</sequence>
<keyword evidence="3" id="KW-0443">Lipid metabolism</keyword>
<accession>A0A250B417</accession>
<evidence type="ECO:0000313" key="6">
    <source>
        <dbReference type="EMBL" id="ATA20924.1"/>
    </source>
</evidence>
<proteinExistence type="predicted"/>
<dbReference type="EMBL" id="CP014136">
    <property type="protein sequence ID" value="ATA20924.1"/>
    <property type="molecule type" value="Genomic_DNA"/>
</dbReference>
<evidence type="ECO:0000256" key="1">
    <source>
        <dbReference type="ARBA" id="ARBA00022801"/>
    </source>
</evidence>
<dbReference type="AlphaFoldDB" id="A0A250B417"/>
<dbReference type="PANTHER" id="PTHR10272">
    <property type="entry name" value="PLATELET-ACTIVATING FACTOR ACETYLHYDROLASE"/>
    <property type="match status" value="1"/>
</dbReference>
<dbReference type="Pfam" id="PF12146">
    <property type="entry name" value="Hydrolase_4"/>
    <property type="match status" value="1"/>
</dbReference>
<organism evidence="6 7">
    <name type="scientific">Gibbsiella quercinecans</name>
    <dbReference type="NCBI Taxonomy" id="929813"/>
    <lineage>
        <taxon>Bacteria</taxon>
        <taxon>Pseudomonadati</taxon>
        <taxon>Pseudomonadota</taxon>
        <taxon>Gammaproteobacteria</taxon>
        <taxon>Enterobacterales</taxon>
        <taxon>Yersiniaceae</taxon>
        <taxon>Gibbsiella</taxon>
    </lineage>
</organism>
<keyword evidence="1 6" id="KW-0378">Hydrolase</keyword>
<dbReference type="GO" id="GO:0016042">
    <property type="term" value="P:lipid catabolic process"/>
    <property type="evidence" value="ECO:0007669"/>
    <property type="project" value="UniProtKB-KW"/>
</dbReference>
<dbReference type="PIRSF" id="PIRSF031982">
    <property type="entry name" value="UCP031982_abhydr"/>
    <property type="match status" value="1"/>
</dbReference>
<feature type="signal peptide" evidence="4">
    <location>
        <begin position="1"/>
        <end position="17"/>
    </location>
</feature>
<dbReference type="GO" id="GO:0003847">
    <property type="term" value="F:1-alkyl-2-acetylglycerophosphocholine esterase activity"/>
    <property type="evidence" value="ECO:0007669"/>
    <property type="project" value="TreeGrafter"/>
</dbReference>
<dbReference type="InterPro" id="IPR029058">
    <property type="entry name" value="AB_hydrolase_fold"/>
</dbReference>
<dbReference type="InterPro" id="IPR022742">
    <property type="entry name" value="Hydrolase_4"/>
</dbReference>
<dbReference type="OrthoDB" id="192696at2"/>
<keyword evidence="4" id="KW-0732">Signal</keyword>
<name>A0A250B417_9GAMM</name>
<feature type="domain" description="Serine aminopeptidase S33" evidence="5">
    <location>
        <begin position="83"/>
        <end position="177"/>
    </location>
</feature>
<feature type="chain" id="PRO_5012015602" evidence="4">
    <location>
        <begin position="18"/>
        <end position="348"/>
    </location>
</feature>
<keyword evidence="2" id="KW-0442">Lipid degradation</keyword>